<dbReference type="STRING" id="856793.MICA_1134"/>
<dbReference type="HOGENOM" id="CLU_188365_0_0_5"/>
<gene>
    <name evidence="3" type="ordered locus">MICA_1134</name>
</gene>
<dbReference type="RefSeq" id="WP_014102685.1">
    <property type="nucleotide sequence ID" value="NC_016026.1"/>
</dbReference>
<evidence type="ECO:0008006" key="5">
    <source>
        <dbReference type="Google" id="ProtNLM"/>
    </source>
</evidence>
<sequence length="90" mass="10179">MRQSRFSTIFALLALSGPQSMVFIDIMSAFNRAQQLTQGPVQSWRSDKNGFTALPDRDARTRSNAGKMHTFAPPSHPARKKGYTQPRKFH</sequence>
<dbReference type="AlphaFoldDB" id="G2KPG2"/>
<evidence type="ECO:0000313" key="3">
    <source>
        <dbReference type="EMBL" id="AEP09462.1"/>
    </source>
</evidence>
<protein>
    <recommendedName>
        <fullName evidence="5">Secreted protein</fullName>
    </recommendedName>
</protein>
<feature type="signal peptide" evidence="2">
    <location>
        <begin position="1"/>
        <end position="22"/>
    </location>
</feature>
<proteinExistence type="predicted"/>
<keyword evidence="4" id="KW-1185">Reference proteome</keyword>
<evidence type="ECO:0000256" key="1">
    <source>
        <dbReference type="SAM" id="MobiDB-lite"/>
    </source>
</evidence>
<name>G2KPG2_MICAA</name>
<feature type="chain" id="PRO_5003432864" description="Secreted protein" evidence="2">
    <location>
        <begin position="23"/>
        <end position="90"/>
    </location>
</feature>
<feature type="region of interest" description="Disordered" evidence="1">
    <location>
        <begin position="41"/>
        <end position="90"/>
    </location>
</feature>
<dbReference type="KEGG" id="mai:MICA_1134"/>
<dbReference type="EMBL" id="CP002382">
    <property type="protein sequence ID" value="AEP09462.1"/>
    <property type="molecule type" value="Genomic_DNA"/>
</dbReference>
<keyword evidence="2" id="KW-0732">Signal</keyword>
<accession>G2KPG2</accession>
<organism evidence="3 4">
    <name type="scientific">Micavibrio aeruginosavorus (strain ARL-13)</name>
    <dbReference type="NCBI Taxonomy" id="856793"/>
    <lineage>
        <taxon>Bacteria</taxon>
        <taxon>Pseudomonadati</taxon>
        <taxon>Bdellovibrionota</taxon>
        <taxon>Bdellovibrionia</taxon>
        <taxon>Bdellovibrionales</taxon>
        <taxon>Pseudobdellovibrionaceae</taxon>
        <taxon>Micavibrio</taxon>
    </lineage>
</organism>
<dbReference type="Proteomes" id="UP000009286">
    <property type="component" value="Chromosome"/>
</dbReference>
<reference evidence="3 4" key="1">
    <citation type="journal article" date="2011" name="BMC Genomics">
        <title>Genomic insights into an obligate epibiotic bacterial predator: Micavibrio aeruginosavorus ARL-13.</title>
        <authorList>
            <person name="Wang Z."/>
            <person name="Kadouri D."/>
            <person name="Wu M."/>
        </authorList>
    </citation>
    <scope>NUCLEOTIDE SEQUENCE [LARGE SCALE GENOMIC DNA]</scope>
    <source>
        <strain evidence="3 4">ARL-13</strain>
    </source>
</reference>
<evidence type="ECO:0000313" key="4">
    <source>
        <dbReference type="Proteomes" id="UP000009286"/>
    </source>
</evidence>
<evidence type="ECO:0000256" key="2">
    <source>
        <dbReference type="SAM" id="SignalP"/>
    </source>
</evidence>
<feature type="compositionally biased region" description="Basic residues" evidence="1">
    <location>
        <begin position="77"/>
        <end position="90"/>
    </location>
</feature>